<gene>
    <name evidence="6" type="ORF">NBZ79_04110</name>
</gene>
<dbReference type="PROSITE" id="PS51007">
    <property type="entry name" value="CYTC"/>
    <property type="match status" value="1"/>
</dbReference>
<evidence type="ECO:0000313" key="7">
    <source>
        <dbReference type="Proteomes" id="UP001056291"/>
    </source>
</evidence>
<dbReference type="Gene3D" id="1.10.760.10">
    <property type="entry name" value="Cytochrome c-like domain"/>
    <property type="match status" value="1"/>
</dbReference>
<keyword evidence="7" id="KW-1185">Reference proteome</keyword>
<dbReference type="InterPro" id="IPR036909">
    <property type="entry name" value="Cyt_c-like_dom_sf"/>
</dbReference>
<dbReference type="EMBL" id="CP098747">
    <property type="protein sequence ID" value="USG62159.1"/>
    <property type="molecule type" value="Genomic_DNA"/>
</dbReference>
<accession>A0ABY4W5R7</accession>
<keyword evidence="1 4" id="KW-0349">Heme</keyword>
<evidence type="ECO:0000256" key="2">
    <source>
        <dbReference type="ARBA" id="ARBA00022723"/>
    </source>
</evidence>
<name>A0ABY4W5R7_9PROT</name>
<keyword evidence="3 4" id="KW-0408">Iron</keyword>
<reference evidence="6" key="1">
    <citation type="submission" date="2022-06" db="EMBL/GenBank/DDBJ databases">
        <title>Sneathiella actinostolidae sp. nov., isolated from a sea anemonein the Western Pacific Ocean.</title>
        <authorList>
            <person name="Wei M.J."/>
        </authorList>
    </citation>
    <scope>NUCLEOTIDE SEQUENCE</scope>
    <source>
        <strain evidence="6">PHK-P5</strain>
    </source>
</reference>
<keyword evidence="2 4" id="KW-0479">Metal-binding</keyword>
<feature type="domain" description="Cytochrome c" evidence="5">
    <location>
        <begin position="53"/>
        <end position="179"/>
    </location>
</feature>
<dbReference type="InterPro" id="IPR009056">
    <property type="entry name" value="Cyt_c-like_dom"/>
</dbReference>
<evidence type="ECO:0000256" key="3">
    <source>
        <dbReference type="ARBA" id="ARBA00023004"/>
    </source>
</evidence>
<protein>
    <recommendedName>
        <fullName evidence="5">Cytochrome c domain-containing protein</fullName>
    </recommendedName>
</protein>
<evidence type="ECO:0000259" key="5">
    <source>
        <dbReference type="PROSITE" id="PS51007"/>
    </source>
</evidence>
<evidence type="ECO:0000256" key="1">
    <source>
        <dbReference type="ARBA" id="ARBA00022617"/>
    </source>
</evidence>
<proteinExistence type="predicted"/>
<evidence type="ECO:0000313" key="6">
    <source>
        <dbReference type="EMBL" id="USG62159.1"/>
    </source>
</evidence>
<dbReference type="SUPFAM" id="SSF46626">
    <property type="entry name" value="Cytochrome c"/>
    <property type="match status" value="1"/>
</dbReference>
<dbReference type="Proteomes" id="UP001056291">
    <property type="component" value="Chromosome"/>
</dbReference>
<sequence length="268" mass="29821">MGWDRRIFLPIGLIASMVASWAVAEDWLPPGSTTEMSGVKPAELLDPSQEFSGQILLGRLLFRSPSILGEKAVRIGMSCDSCHTNGHVNTSFYIEGLSDLPGRIDVTHRFWQAGFEDNTDNPIDIPSLRNVKNKSEFGTRVIFSSLPAFTRHVIATEFAGPQATGVEINALVSYMSSLDINGLDTRYIYEETDIDSPYTDLLFGPVEDQDFPQLDVLIDLIRADLGRQVSNDTEEEISEKIRLMLSLRTSAAAGNYETAKVFLEKLRR</sequence>
<dbReference type="RefSeq" id="WP_251935763.1">
    <property type="nucleotide sequence ID" value="NZ_CP098747.1"/>
</dbReference>
<evidence type="ECO:0000256" key="4">
    <source>
        <dbReference type="PROSITE-ProRule" id="PRU00433"/>
    </source>
</evidence>
<organism evidence="6 7">
    <name type="scientific">Sneathiella marina</name>
    <dbReference type="NCBI Taxonomy" id="2950108"/>
    <lineage>
        <taxon>Bacteria</taxon>
        <taxon>Pseudomonadati</taxon>
        <taxon>Pseudomonadota</taxon>
        <taxon>Alphaproteobacteria</taxon>
        <taxon>Sneathiellales</taxon>
        <taxon>Sneathiellaceae</taxon>
        <taxon>Sneathiella</taxon>
    </lineage>
</organism>